<dbReference type="PANTHER" id="PTHR18866">
    <property type="entry name" value="CARBOXYLASE:PYRUVATE/ACETYL-COA/PROPIONYL-COA CARBOXYLASE"/>
    <property type="match status" value="1"/>
</dbReference>
<keyword evidence="5 14" id="KW-0436">Ligase</keyword>
<dbReference type="InterPro" id="IPR011761">
    <property type="entry name" value="ATP-grasp"/>
</dbReference>
<dbReference type="GO" id="GO:0046872">
    <property type="term" value="F:metal ion binding"/>
    <property type="evidence" value="ECO:0007669"/>
    <property type="project" value="InterPro"/>
</dbReference>
<dbReference type="GO" id="GO:2001295">
    <property type="term" value="P:malonyl-CoA biosynthetic process"/>
    <property type="evidence" value="ECO:0007669"/>
    <property type="project" value="UniProtKB-UniPathway"/>
</dbReference>
<comment type="subunit">
    <text evidence="3">Acetyl-CoA carboxylase is a heterohexamer of biotin carboxyl carrier protein, biotin carboxylase and the two subunits of carboxyl transferase in a 2:2 complex.</text>
</comment>
<evidence type="ECO:0000259" key="12">
    <source>
        <dbReference type="PROSITE" id="PS50975"/>
    </source>
</evidence>
<protein>
    <recommendedName>
        <fullName evidence="4">biotin carboxylase</fullName>
        <ecNumber evidence="4">6.3.4.14</ecNumber>
    </recommendedName>
</protein>
<reference evidence="14 15" key="1">
    <citation type="submission" date="2018-08" db="EMBL/GenBank/DDBJ databases">
        <title>A genome reference for cultivated species of the human gut microbiota.</title>
        <authorList>
            <person name="Zou Y."/>
            <person name="Xue W."/>
            <person name="Luo G."/>
        </authorList>
    </citation>
    <scope>NUCLEOTIDE SEQUENCE [LARGE SCALE GENOMIC DNA]</scope>
    <source>
        <strain evidence="14 15">AF31-17AC</strain>
    </source>
</reference>
<comment type="catalytic activity">
    <reaction evidence="10">
        <text>N(6)-biotinyl-L-lysyl-[protein] + hydrogencarbonate + ATP = N(6)-carboxybiotinyl-L-lysyl-[protein] + ADP + phosphate + H(+)</text>
        <dbReference type="Rhea" id="RHEA:13501"/>
        <dbReference type="Rhea" id="RHEA-COMP:10505"/>
        <dbReference type="Rhea" id="RHEA-COMP:10506"/>
        <dbReference type="ChEBI" id="CHEBI:15378"/>
        <dbReference type="ChEBI" id="CHEBI:17544"/>
        <dbReference type="ChEBI" id="CHEBI:30616"/>
        <dbReference type="ChEBI" id="CHEBI:43474"/>
        <dbReference type="ChEBI" id="CHEBI:83144"/>
        <dbReference type="ChEBI" id="CHEBI:83145"/>
        <dbReference type="ChEBI" id="CHEBI:456216"/>
        <dbReference type="EC" id="6.3.4.14"/>
    </reaction>
</comment>
<evidence type="ECO:0000256" key="11">
    <source>
        <dbReference type="PROSITE-ProRule" id="PRU00409"/>
    </source>
</evidence>
<evidence type="ECO:0000313" key="15">
    <source>
        <dbReference type="Proteomes" id="UP000283700"/>
    </source>
</evidence>
<feature type="domain" description="ATP-grasp" evidence="12">
    <location>
        <begin position="120"/>
        <end position="317"/>
    </location>
</feature>
<dbReference type="SUPFAM" id="SSF51246">
    <property type="entry name" value="Rudiment single hybrid motif"/>
    <property type="match status" value="1"/>
</dbReference>
<dbReference type="PANTHER" id="PTHR18866:SF33">
    <property type="entry name" value="METHYLCROTONOYL-COA CARBOXYLASE SUBUNIT ALPHA, MITOCHONDRIAL-RELATED"/>
    <property type="match status" value="1"/>
</dbReference>
<proteinExistence type="predicted"/>
<keyword evidence="9" id="KW-0092">Biotin</keyword>
<dbReference type="PROSITE" id="PS50975">
    <property type="entry name" value="ATP_GRASP"/>
    <property type="match status" value="1"/>
</dbReference>
<dbReference type="SUPFAM" id="SSF56059">
    <property type="entry name" value="Glutathione synthetase ATP-binding domain-like"/>
    <property type="match status" value="1"/>
</dbReference>
<dbReference type="InterPro" id="IPR016185">
    <property type="entry name" value="PreATP-grasp_dom_sf"/>
</dbReference>
<dbReference type="PROSITE" id="PS00866">
    <property type="entry name" value="CPSASE_1"/>
    <property type="match status" value="1"/>
</dbReference>
<dbReference type="GO" id="GO:0004075">
    <property type="term" value="F:biotin carboxylase activity"/>
    <property type="evidence" value="ECO:0007669"/>
    <property type="project" value="UniProtKB-EC"/>
</dbReference>
<dbReference type="EC" id="6.3.4.14" evidence="4"/>
<dbReference type="InterPro" id="IPR005479">
    <property type="entry name" value="CPAse_ATP-bd"/>
</dbReference>
<evidence type="ECO:0000256" key="3">
    <source>
        <dbReference type="ARBA" id="ARBA00011750"/>
    </source>
</evidence>
<evidence type="ECO:0000256" key="9">
    <source>
        <dbReference type="ARBA" id="ARBA00023267"/>
    </source>
</evidence>
<evidence type="ECO:0000256" key="7">
    <source>
        <dbReference type="ARBA" id="ARBA00022840"/>
    </source>
</evidence>
<name>A0A415U535_9FIRM</name>
<evidence type="ECO:0000256" key="5">
    <source>
        <dbReference type="ARBA" id="ARBA00022598"/>
    </source>
</evidence>
<dbReference type="Pfam" id="PF02785">
    <property type="entry name" value="Biotin_carb_C"/>
    <property type="match status" value="1"/>
</dbReference>
<dbReference type="FunFam" id="3.30.1490.20:FF:000003">
    <property type="entry name" value="acetyl-CoA carboxylase isoform X1"/>
    <property type="match status" value="1"/>
</dbReference>
<evidence type="ECO:0000256" key="4">
    <source>
        <dbReference type="ARBA" id="ARBA00013263"/>
    </source>
</evidence>
<evidence type="ECO:0000256" key="6">
    <source>
        <dbReference type="ARBA" id="ARBA00022741"/>
    </source>
</evidence>
<gene>
    <name evidence="14" type="primary">accC</name>
    <name evidence="14" type="ORF">DWZ29_07960</name>
</gene>
<dbReference type="EMBL" id="QRQO01000019">
    <property type="protein sequence ID" value="RHN13194.1"/>
    <property type="molecule type" value="Genomic_DNA"/>
</dbReference>
<dbReference type="UniPathway" id="UPA00655">
    <property type="reaction ID" value="UER00711"/>
</dbReference>
<dbReference type="Proteomes" id="UP000283700">
    <property type="component" value="Unassembled WGS sequence"/>
</dbReference>
<dbReference type="Pfam" id="PF02786">
    <property type="entry name" value="CPSase_L_D2"/>
    <property type="match status" value="1"/>
</dbReference>
<feature type="domain" description="Biotin carboxylation" evidence="13">
    <location>
        <begin position="1"/>
        <end position="446"/>
    </location>
</feature>
<evidence type="ECO:0000313" key="14">
    <source>
        <dbReference type="EMBL" id="RHN13194.1"/>
    </source>
</evidence>
<dbReference type="PROSITE" id="PS50979">
    <property type="entry name" value="BC"/>
    <property type="match status" value="1"/>
</dbReference>
<evidence type="ECO:0000259" key="13">
    <source>
        <dbReference type="PROSITE" id="PS50979"/>
    </source>
</evidence>
<dbReference type="InterPro" id="IPR011764">
    <property type="entry name" value="Biotin_carboxylation_dom"/>
</dbReference>
<dbReference type="InterPro" id="IPR050856">
    <property type="entry name" value="Biotin_carboxylase_complex"/>
</dbReference>
<dbReference type="Pfam" id="PF00289">
    <property type="entry name" value="Biotin_carb_N"/>
    <property type="match status" value="1"/>
</dbReference>
<dbReference type="NCBIfam" id="TIGR00514">
    <property type="entry name" value="accC"/>
    <property type="match status" value="1"/>
</dbReference>
<dbReference type="SMART" id="SM00878">
    <property type="entry name" value="Biotin_carb_C"/>
    <property type="match status" value="1"/>
</dbReference>
<comment type="caution">
    <text evidence="14">The sequence shown here is derived from an EMBL/GenBank/DDBJ whole genome shotgun (WGS) entry which is preliminary data.</text>
</comment>
<evidence type="ECO:0000256" key="8">
    <source>
        <dbReference type="ARBA" id="ARBA00022842"/>
    </source>
</evidence>
<dbReference type="PROSITE" id="PS00867">
    <property type="entry name" value="CPSASE_2"/>
    <property type="match status" value="1"/>
</dbReference>
<comment type="function">
    <text evidence="1">This protein is a component of the acetyl coenzyme A carboxylase complex; first, biotin carboxylase catalyzes the carboxylation of the carrier protein and then the transcarboxylase transfers the carboxyl group to form malonyl-CoA.</text>
</comment>
<dbReference type="NCBIfam" id="NF006367">
    <property type="entry name" value="PRK08591.1"/>
    <property type="match status" value="1"/>
</dbReference>
<dbReference type="FunFam" id="3.30.470.20:FF:000028">
    <property type="entry name" value="Methylcrotonoyl-CoA carboxylase subunit alpha, mitochondrial"/>
    <property type="match status" value="1"/>
</dbReference>
<dbReference type="InterPro" id="IPR005482">
    <property type="entry name" value="Biotin_COase_C"/>
</dbReference>
<organism evidence="14 15">
    <name type="scientific">Anaerobutyricum hallii</name>
    <dbReference type="NCBI Taxonomy" id="39488"/>
    <lineage>
        <taxon>Bacteria</taxon>
        <taxon>Bacillati</taxon>
        <taxon>Bacillota</taxon>
        <taxon>Clostridia</taxon>
        <taxon>Lachnospirales</taxon>
        <taxon>Lachnospiraceae</taxon>
        <taxon>Anaerobutyricum</taxon>
    </lineage>
</organism>
<dbReference type="RefSeq" id="WP_118486012.1">
    <property type="nucleotide sequence ID" value="NZ_QRQO01000019.1"/>
</dbReference>
<comment type="pathway">
    <text evidence="2">Lipid metabolism; malonyl-CoA biosynthesis; malonyl-CoA from acetyl-CoA: step 1/1.</text>
</comment>
<dbReference type="GO" id="GO:0005524">
    <property type="term" value="F:ATP binding"/>
    <property type="evidence" value="ECO:0007669"/>
    <property type="project" value="UniProtKB-UniRule"/>
</dbReference>
<dbReference type="FunFam" id="3.40.50.20:FF:000010">
    <property type="entry name" value="Propionyl-CoA carboxylase subunit alpha"/>
    <property type="match status" value="1"/>
</dbReference>
<dbReference type="InterPro" id="IPR011054">
    <property type="entry name" value="Rudment_hybrid_motif"/>
</dbReference>
<accession>A0A415U535</accession>
<evidence type="ECO:0000256" key="2">
    <source>
        <dbReference type="ARBA" id="ARBA00004956"/>
    </source>
</evidence>
<evidence type="ECO:0000256" key="10">
    <source>
        <dbReference type="ARBA" id="ARBA00048600"/>
    </source>
</evidence>
<sequence length="446" mass="49285">MFEKILIANRGEIAVRIIKACKEMGIKSVAIYSEADKDALHTKMADEAICIGPAPSGDSYLNMENIISAAVGTGSQAIHPGFGFLSENSLFAEKCKVCNITFIGPTSEVICKMGNKVEARNMMRNAGVPIISGSWTPVFGVCEAKKVALELGFPIMIKAAAGGGGKGMRISNTEDDFNENFVTAQMEANSSFRDGTMYLERYIEAPNHIEFQILADKYGNVIQLGERDCSIQRHHQKIIEEAPSPKISAKLRKEMGNIAIKVAKTVNYEGAGTVEFLLDKFGKYYFIEMNTRIQVEHGVTEMISNVDIVKEQIKIAAGYSLEFKQEDILLQGHAIECRLNAENPKKGFVPCPGKINNVYFPSGNGVRIDTALFNGCSVSPFYDSMLAKIIVYDSERKTAIRKMKSVLKKIKIDGIITNLEFQNAILNHCDFEEGNFTTDFIVDKFS</sequence>
<dbReference type="Gene3D" id="3.30.470.20">
    <property type="entry name" value="ATP-grasp fold, B domain"/>
    <property type="match status" value="1"/>
</dbReference>
<keyword evidence="6 11" id="KW-0547">Nucleotide-binding</keyword>
<dbReference type="InterPro" id="IPR005481">
    <property type="entry name" value="BC-like_N"/>
</dbReference>
<keyword evidence="8" id="KW-0460">Magnesium</keyword>
<dbReference type="AlphaFoldDB" id="A0A415U535"/>
<dbReference type="InterPro" id="IPR004549">
    <property type="entry name" value="Acetyl_CoA_COase_biotin_COase"/>
</dbReference>
<evidence type="ECO:0000256" key="1">
    <source>
        <dbReference type="ARBA" id="ARBA00003761"/>
    </source>
</evidence>
<keyword evidence="7 11" id="KW-0067">ATP-binding</keyword>
<dbReference type="SUPFAM" id="SSF52440">
    <property type="entry name" value="PreATP-grasp domain"/>
    <property type="match status" value="1"/>
</dbReference>